<dbReference type="Gene3D" id="4.10.240.10">
    <property type="entry name" value="Zn(2)-C6 fungal-type DNA-binding domain"/>
    <property type="match status" value="2"/>
</dbReference>
<comment type="caution">
    <text evidence="7">The sequence shown here is derived from an EMBL/GenBank/DDBJ whole genome shotgun (WGS) entry which is preliminary data.</text>
</comment>
<dbReference type="PANTHER" id="PTHR44329:SF288">
    <property type="entry name" value="MITOGEN-ACTIVATED PROTEIN KINASE KINASE KINASE 20"/>
    <property type="match status" value="1"/>
</dbReference>
<dbReference type="PROSITE" id="PS50011">
    <property type="entry name" value="PROTEIN_KINASE_DOM"/>
    <property type="match status" value="1"/>
</dbReference>
<evidence type="ECO:0000313" key="8">
    <source>
        <dbReference type="Proteomes" id="UP000789901"/>
    </source>
</evidence>
<dbReference type="Pfam" id="PF07714">
    <property type="entry name" value="PK_Tyr_Ser-Thr"/>
    <property type="match status" value="1"/>
</dbReference>
<evidence type="ECO:0000256" key="1">
    <source>
        <dbReference type="ARBA" id="ARBA00022679"/>
    </source>
</evidence>
<dbReference type="InterPro" id="IPR036864">
    <property type="entry name" value="Zn2-C6_fun-type_DNA-bd_sf"/>
</dbReference>
<dbReference type="InterPro" id="IPR000719">
    <property type="entry name" value="Prot_kinase_dom"/>
</dbReference>
<evidence type="ECO:0000256" key="4">
    <source>
        <dbReference type="ARBA" id="ARBA00022840"/>
    </source>
</evidence>
<organism evidence="7 8">
    <name type="scientific">Gigaspora margarita</name>
    <dbReference type="NCBI Taxonomy" id="4874"/>
    <lineage>
        <taxon>Eukaryota</taxon>
        <taxon>Fungi</taxon>
        <taxon>Fungi incertae sedis</taxon>
        <taxon>Mucoromycota</taxon>
        <taxon>Glomeromycotina</taxon>
        <taxon>Glomeromycetes</taxon>
        <taxon>Diversisporales</taxon>
        <taxon>Gigasporaceae</taxon>
        <taxon>Gigaspora</taxon>
    </lineage>
</organism>
<dbReference type="PANTHER" id="PTHR44329">
    <property type="entry name" value="SERINE/THREONINE-PROTEIN KINASE TNNI3K-RELATED"/>
    <property type="match status" value="1"/>
</dbReference>
<dbReference type="PROSITE" id="PS50048">
    <property type="entry name" value="ZN2_CY6_FUNGAL_2"/>
    <property type="match status" value="1"/>
</dbReference>
<evidence type="ECO:0000256" key="2">
    <source>
        <dbReference type="ARBA" id="ARBA00022741"/>
    </source>
</evidence>
<sequence length="304" mass="34766">MSSKPIYLIRFHKGSINRSACMKCRQLKIKCDGNIGTKLPCTNCDAGTCAYDNRNKRGIRKLSMKHQVKKLSASEVDRFRRPYISTACSPCKRAKTKCLGGVPCDRCARNNIECMYVNKSRSRNVDEPLEFKSDNIVVNESPMICSLCGILGKFTNQYYQCETCINEFGLGSSGNQIIDEFLKSKGDQFLWIPYNCFLNIIYLSKGGFGMVYKANWNRNEVVLKSLYNSDNINIDFLEEANSHKKFMNYNGVVQIYGITLDPFKKSYMMVMKYVSGGDLYSFLKKSYTKLTWKNKLALLLDITK</sequence>
<keyword evidence="8" id="KW-1185">Reference proteome</keyword>
<protein>
    <submittedName>
        <fullName evidence="7">1609_t:CDS:1</fullName>
    </submittedName>
</protein>
<dbReference type="Proteomes" id="UP000789901">
    <property type="component" value="Unassembled WGS sequence"/>
</dbReference>
<dbReference type="InterPro" id="IPR051681">
    <property type="entry name" value="Ser/Thr_Kinases-Pseudokinases"/>
</dbReference>
<evidence type="ECO:0000259" key="6">
    <source>
        <dbReference type="PROSITE" id="PS50048"/>
    </source>
</evidence>
<evidence type="ECO:0000313" key="7">
    <source>
        <dbReference type="EMBL" id="CAG8732063.1"/>
    </source>
</evidence>
<accession>A0ABN7V642</accession>
<name>A0ABN7V642_GIGMA</name>
<dbReference type="CDD" id="cd00067">
    <property type="entry name" value="GAL4"/>
    <property type="match status" value="2"/>
</dbReference>
<dbReference type="InterPro" id="IPR011009">
    <property type="entry name" value="Kinase-like_dom_sf"/>
</dbReference>
<dbReference type="SUPFAM" id="SSF56112">
    <property type="entry name" value="Protein kinase-like (PK-like)"/>
    <property type="match status" value="1"/>
</dbReference>
<proteinExistence type="predicted"/>
<dbReference type="InterPro" id="IPR001245">
    <property type="entry name" value="Ser-Thr/Tyr_kinase_cat_dom"/>
</dbReference>
<dbReference type="EMBL" id="CAJVQB010009624">
    <property type="protein sequence ID" value="CAG8732063.1"/>
    <property type="molecule type" value="Genomic_DNA"/>
</dbReference>
<keyword evidence="3" id="KW-0418">Kinase</keyword>
<gene>
    <name evidence="7" type="ORF">GMARGA_LOCUS14488</name>
</gene>
<dbReference type="Gene3D" id="1.10.510.10">
    <property type="entry name" value="Transferase(Phosphotransferase) domain 1"/>
    <property type="match status" value="1"/>
</dbReference>
<dbReference type="PROSITE" id="PS00463">
    <property type="entry name" value="ZN2_CY6_FUNGAL_1"/>
    <property type="match status" value="1"/>
</dbReference>
<feature type="domain" description="Protein kinase" evidence="5">
    <location>
        <begin position="197"/>
        <end position="304"/>
    </location>
</feature>
<reference evidence="7 8" key="1">
    <citation type="submission" date="2021-06" db="EMBL/GenBank/DDBJ databases">
        <authorList>
            <person name="Kallberg Y."/>
            <person name="Tangrot J."/>
            <person name="Rosling A."/>
        </authorList>
    </citation>
    <scope>NUCLEOTIDE SEQUENCE [LARGE SCALE GENOMIC DNA]</scope>
    <source>
        <strain evidence="7 8">120-4 pot B 10/14</strain>
    </source>
</reference>
<dbReference type="SMART" id="SM00066">
    <property type="entry name" value="GAL4"/>
    <property type="match status" value="2"/>
</dbReference>
<keyword evidence="1" id="KW-0808">Transferase</keyword>
<keyword evidence="2" id="KW-0547">Nucleotide-binding</keyword>
<dbReference type="SUPFAM" id="SSF57701">
    <property type="entry name" value="Zn2/Cys6 DNA-binding domain"/>
    <property type="match status" value="2"/>
</dbReference>
<keyword evidence="4" id="KW-0067">ATP-binding</keyword>
<evidence type="ECO:0000259" key="5">
    <source>
        <dbReference type="PROSITE" id="PS50011"/>
    </source>
</evidence>
<dbReference type="Pfam" id="PF00172">
    <property type="entry name" value="Zn_clus"/>
    <property type="match status" value="2"/>
</dbReference>
<feature type="non-terminal residue" evidence="7">
    <location>
        <position position="304"/>
    </location>
</feature>
<dbReference type="InterPro" id="IPR001138">
    <property type="entry name" value="Zn2Cys6_DnaBD"/>
</dbReference>
<evidence type="ECO:0000256" key="3">
    <source>
        <dbReference type="ARBA" id="ARBA00022777"/>
    </source>
</evidence>
<feature type="domain" description="Zn(2)-C6 fungal-type" evidence="6">
    <location>
        <begin position="87"/>
        <end position="116"/>
    </location>
</feature>